<evidence type="ECO:0000313" key="1">
    <source>
        <dbReference type="EMBL" id="WEF32711.1"/>
    </source>
</evidence>
<dbReference type="EMBL" id="CP119083">
    <property type="protein sequence ID" value="WEF32711.1"/>
    <property type="molecule type" value="Genomic_DNA"/>
</dbReference>
<evidence type="ECO:0000313" key="2">
    <source>
        <dbReference type="Proteomes" id="UP001216510"/>
    </source>
</evidence>
<dbReference type="Proteomes" id="UP001216510">
    <property type="component" value="Chromosome"/>
</dbReference>
<proteinExistence type="predicted"/>
<sequence length="87" mass="9382">MAIEPVALAMGTVTQFTAGFREDGQAVRQRRAAIENGPEFVGLLAGQLRQPLQYLDLCGFELLRFHVFSPSVVCLMSKTAVAPGSSL</sequence>
<organism evidence="1 2">
    <name type="scientific">Pseudoduganella chitinolytica</name>
    <dbReference type="NCBI Taxonomy" id="34070"/>
    <lineage>
        <taxon>Bacteria</taxon>
        <taxon>Pseudomonadati</taxon>
        <taxon>Pseudomonadota</taxon>
        <taxon>Betaproteobacteria</taxon>
        <taxon>Burkholderiales</taxon>
        <taxon>Oxalobacteraceae</taxon>
        <taxon>Telluria group</taxon>
        <taxon>Pseudoduganella</taxon>
    </lineage>
</organism>
<dbReference type="RefSeq" id="WP_277415429.1">
    <property type="nucleotide sequence ID" value="NZ_CP119083.1"/>
</dbReference>
<name>A0ABY8BAG7_9BURK</name>
<keyword evidence="2" id="KW-1185">Reference proteome</keyword>
<gene>
    <name evidence="1" type="ORF">PX653_25425</name>
</gene>
<accession>A0ABY8BAG7</accession>
<protein>
    <submittedName>
        <fullName evidence="1">Uncharacterized protein</fullName>
    </submittedName>
</protein>
<reference evidence="1 2" key="1">
    <citation type="submission" date="2023-02" db="EMBL/GenBank/DDBJ databases">
        <title>Gemone sequence of Telluria chitinolytica ACM 3522T.</title>
        <authorList>
            <person name="Frediansyah A."/>
            <person name="Miess H."/>
            <person name="Gross H."/>
        </authorList>
    </citation>
    <scope>NUCLEOTIDE SEQUENCE [LARGE SCALE GENOMIC DNA]</scope>
    <source>
        <strain evidence="1 2">ACM 3522</strain>
    </source>
</reference>